<dbReference type="GeneID" id="89935656"/>
<dbReference type="GO" id="GO:0016887">
    <property type="term" value="F:ATP hydrolysis activity"/>
    <property type="evidence" value="ECO:0007669"/>
    <property type="project" value="InterPro"/>
</dbReference>
<feature type="region of interest" description="Disordered" evidence="1">
    <location>
        <begin position="380"/>
        <end position="403"/>
    </location>
</feature>
<comment type="caution">
    <text evidence="3">The sequence shown here is derived from an EMBL/GenBank/DDBJ whole genome shotgun (WGS) entry which is preliminary data.</text>
</comment>
<feature type="domain" description="AAA+ ATPase" evidence="2">
    <location>
        <begin position="480"/>
        <end position="607"/>
    </location>
</feature>
<keyword evidence="4" id="KW-1185">Reference proteome</keyword>
<dbReference type="Pfam" id="PF23232">
    <property type="entry name" value="AAA_lid_13"/>
    <property type="match status" value="1"/>
</dbReference>
<organism evidence="3 4">
    <name type="scientific">Canariomyces notabilis</name>
    <dbReference type="NCBI Taxonomy" id="2074819"/>
    <lineage>
        <taxon>Eukaryota</taxon>
        <taxon>Fungi</taxon>
        <taxon>Dikarya</taxon>
        <taxon>Ascomycota</taxon>
        <taxon>Pezizomycotina</taxon>
        <taxon>Sordariomycetes</taxon>
        <taxon>Sordariomycetidae</taxon>
        <taxon>Sordariales</taxon>
        <taxon>Chaetomiaceae</taxon>
        <taxon>Canariomyces</taxon>
    </lineage>
</organism>
<dbReference type="RefSeq" id="XP_064670263.1">
    <property type="nucleotide sequence ID" value="XM_064811531.1"/>
</dbReference>
<dbReference type="InterPro" id="IPR027417">
    <property type="entry name" value="P-loop_NTPase"/>
</dbReference>
<dbReference type="InterPro" id="IPR003959">
    <property type="entry name" value="ATPase_AAA_core"/>
</dbReference>
<proteinExistence type="predicted"/>
<protein>
    <submittedName>
        <fullName evidence="3">P-loop containing nucleoside triphosphate hydrolase protein</fullName>
    </submittedName>
</protein>
<evidence type="ECO:0000259" key="2">
    <source>
        <dbReference type="SMART" id="SM00382"/>
    </source>
</evidence>
<reference evidence="3" key="2">
    <citation type="submission" date="2023-05" db="EMBL/GenBank/DDBJ databases">
        <authorList>
            <consortium name="Lawrence Berkeley National Laboratory"/>
            <person name="Steindorff A."/>
            <person name="Hensen N."/>
            <person name="Bonometti L."/>
            <person name="Westerberg I."/>
            <person name="Brannstrom I.O."/>
            <person name="Guillou S."/>
            <person name="Cros-Aarteil S."/>
            <person name="Calhoun S."/>
            <person name="Haridas S."/>
            <person name="Kuo A."/>
            <person name="Mondo S."/>
            <person name="Pangilinan J."/>
            <person name="Riley R."/>
            <person name="Labutti K."/>
            <person name="Andreopoulos B."/>
            <person name="Lipzen A."/>
            <person name="Chen C."/>
            <person name="Yanf M."/>
            <person name="Daum C."/>
            <person name="Ng V."/>
            <person name="Clum A."/>
            <person name="Ohm R."/>
            <person name="Martin F."/>
            <person name="Silar P."/>
            <person name="Natvig D."/>
            <person name="Lalanne C."/>
            <person name="Gautier V."/>
            <person name="Ament-Velasquez S.L."/>
            <person name="Kruys A."/>
            <person name="Hutchinson M.I."/>
            <person name="Powell A.J."/>
            <person name="Barry K."/>
            <person name="Miller A.N."/>
            <person name="Grigoriev I.V."/>
            <person name="Debuchy R."/>
            <person name="Gladieux P."/>
            <person name="Thoren M.H."/>
            <person name="Johannesson H."/>
        </authorList>
    </citation>
    <scope>NUCLEOTIDE SEQUENCE</scope>
    <source>
        <strain evidence="3">CBS 508.74</strain>
    </source>
</reference>
<accession>A0AAN6TE27</accession>
<dbReference type="PANTHER" id="PTHR46411">
    <property type="entry name" value="FAMILY ATPASE, PUTATIVE-RELATED"/>
    <property type="match status" value="1"/>
</dbReference>
<reference evidence="3" key="1">
    <citation type="journal article" date="2023" name="Mol. Phylogenet. Evol.">
        <title>Genome-scale phylogeny and comparative genomics of the fungal order Sordariales.</title>
        <authorList>
            <person name="Hensen N."/>
            <person name="Bonometti L."/>
            <person name="Westerberg I."/>
            <person name="Brannstrom I.O."/>
            <person name="Guillou S."/>
            <person name="Cros-Aarteil S."/>
            <person name="Calhoun S."/>
            <person name="Haridas S."/>
            <person name="Kuo A."/>
            <person name="Mondo S."/>
            <person name="Pangilinan J."/>
            <person name="Riley R."/>
            <person name="LaButti K."/>
            <person name="Andreopoulos B."/>
            <person name="Lipzen A."/>
            <person name="Chen C."/>
            <person name="Yan M."/>
            <person name="Daum C."/>
            <person name="Ng V."/>
            <person name="Clum A."/>
            <person name="Steindorff A."/>
            <person name="Ohm R.A."/>
            <person name="Martin F."/>
            <person name="Silar P."/>
            <person name="Natvig D.O."/>
            <person name="Lalanne C."/>
            <person name="Gautier V."/>
            <person name="Ament-Velasquez S.L."/>
            <person name="Kruys A."/>
            <person name="Hutchinson M.I."/>
            <person name="Powell A.J."/>
            <person name="Barry K."/>
            <person name="Miller A.N."/>
            <person name="Grigoriev I.V."/>
            <person name="Debuchy R."/>
            <person name="Gladieux P."/>
            <person name="Hiltunen Thoren M."/>
            <person name="Johannesson H."/>
        </authorList>
    </citation>
    <scope>NUCLEOTIDE SEQUENCE</scope>
    <source>
        <strain evidence="3">CBS 508.74</strain>
    </source>
</reference>
<dbReference type="Proteomes" id="UP001302812">
    <property type="component" value="Unassembled WGS sequence"/>
</dbReference>
<evidence type="ECO:0000313" key="3">
    <source>
        <dbReference type="EMBL" id="KAK4112693.1"/>
    </source>
</evidence>
<dbReference type="InterPro" id="IPR056599">
    <property type="entry name" value="AAA_lid_fung"/>
</dbReference>
<dbReference type="Gene3D" id="3.40.50.300">
    <property type="entry name" value="P-loop containing nucleotide triphosphate hydrolases"/>
    <property type="match status" value="1"/>
</dbReference>
<dbReference type="AlphaFoldDB" id="A0AAN6TE27"/>
<sequence length="716" mass="81777">MIKQVDWRGVICQFLGVHGQADDNALLASLQTVTEKLEAANRSLSTVSKKGETEDISFVTVHRISCGEQNTTELSLGVPWPVKNADGGIHLRGSDLIDHLELFLERNKWIIFIVYRDYQCCQPDSRAELSYHATAVTPDIVPDLYVAESVDIVSADLGQALGDLCSLVGGDIPHPDFDENDEIRAPYLWWYWRRNHFLNAMLTVEARLGPYLRIFEGYISKSFGAEYEEVDELLKGGKITAKYMPYLYVFSRPIPILTTVYHQTNRPIAETKIKYAHGCIRSIQGENWSFDGFFQRKSKDWVVACNSSWEEPFYIQALEVYPLRFAGPEASEALRRRGEMFWECRLQKYVSYRRDSAFRSQNPSDTRYMIDIDTFNEMHPPGKEYKRNRNDLGPDAMQQGQPPPDGDDFILCLPATIPGYHMKKKQWIQLYVDRIEEVEWNTNAFNQLVIDGEKKRLIEALVTNQISAEESTDLMSGKGAGLLILLHGPPGTGKTLTAESVAEIARKPLYRVTCSDVGTKPEDVEKYLEIVLLLGKTWGCVVLLDEADVFLMQRSTEDFERNAFVSVFLRVLEYYDGILILTSNRVGTLDAAFKSRIQLSLQFPPLSERDRREIWNNFIDHIDNLTRSRTRQTAEVGISSDEIKKRLPDLAKEELNGREIRNAVSTARQLAMFEKQPMGYRHLATVVSEMNKFNTYAAELQGGLTDDEIARQKCEY</sequence>
<dbReference type="Pfam" id="PF00004">
    <property type="entry name" value="AAA"/>
    <property type="match status" value="1"/>
</dbReference>
<dbReference type="PANTHER" id="PTHR46411:SF2">
    <property type="entry name" value="AAA+ ATPASE DOMAIN-CONTAINING PROTEIN"/>
    <property type="match status" value="1"/>
</dbReference>
<feature type="compositionally biased region" description="Basic and acidic residues" evidence="1">
    <location>
        <begin position="380"/>
        <end position="392"/>
    </location>
</feature>
<dbReference type="EMBL" id="MU853341">
    <property type="protein sequence ID" value="KAK4112693.1"/>
    <property type="molecule type" value="Genomic_DNA"/>
</dbReference>
<evidence type="ECO:0000313" key="4">
    <source>
        <dbReference type="Proteomes" id="UP001302812"/>
    </source>
</evidence>
<dbReference type="CDD" id="cd19481">
    <property type="entry name" value="RecA-like_protease"/>
    <property type="match status" value="1"/>
</dbReference>
<dbReference type="SUPFAM" id="SSF52540">
    <property type="entry name" value="P-loop containing nucleoside triphosphate hydrolases"/>
    <property type="match status" value="1"/>
</dbReference>
<dbReference type="GO" id="GO:0005524">
    <property type="term" value="F:ATP binding"/>
    <property type="evidence" value="ECO:0007669"/>
    <property type="project" value="InterPro"/>
</dbReference>
<name>A0AAN6TE27_9PEZI</name>
<gene>
    <name evidence="3" type="ORF">N656DRAFT_708727</name>
</gene>
<dbReference type="InterPro" id="IPR003593">
    <property type="entry name" value="AAA+_ATPase"/>
</dbReference>
<evidence type="ECO:0000256" key="1">
    <source>
        <dbReference type="SAM" id="MobiDB-lite"/>
    </source>
</evidence>
<dbReference type="SMART" id="SM00382">
    <property type="entry name" value="AAA"/>
    <property type="match status" value="1"/>
</dbReference>
<keyword evidence="3" id="KW-0378">Hydrolase</keyword>